<accession>A0A1I7Y5K8</accession>
<dbReference type="Proteomes" id="UP000095287">
    <property type="component" value="Unplaced"/>
</dbReference>
<dbReference type="PANTHER" id="PTHR20905:SF1">
    <property type="entry name" value="AT07410P-RELATED"/>
    <property type="match status" value="1"/>
</dbReference>
<dbReference type="PANTHER" id="PTHR20905">
    <property type="entry name" value="N-ACETYLTRANSFERASE-RELATED"/>
    <property type="match status" value="1"/>
</dbReference>
<keyword evidence="1" id="KW-1185">Reference proteome</keyword>
<protein>
    <submittedName>
        <fullName evidence="2">N-acetyltransferase domain-containing protein</fullName>
    </submittedName>
</protein>
<evidence type="ECO:0000313" key="2">
    <source>
        <dbReference type="WBParaSite" id="L893_g12906.t1"/>
    </source>
</evidence>
<dbReference type="SUPFAM" id="SSF55729">
    <property type="entry name" value="Acyl-CoA N-acyltransferases (Nat)"/>
    <property type="match status" value="1"/>
</dbReference>
<name>A0A1I7Y5K8_9BILA</name>
<dbReference type="WBParaSite" id="L893_g12906.t1">
    <property type="protein sequence ID" value="L893_g12906.t1"/>
    <property type="gene ID" value="L893_g12906"/>
</dbReference>
<proteinExistence type="predicted"/>
<organism evidence="1 2">
    <name type="scientific">Steinernema glaseri</name>
    <dbReference type="NCBI Taxonomy" id="37863"/>
    <lineage>
        <taxon>Eukaryota</taxon>
        <taxon>Metazoa</taxon>
        <taxon>Ecdysozoa</taxon>
        <taxon>Nematoda</taxon>
        <taxon>Chromadorea</taxon>
        <taxon>Rhabditida</taxon>
        <taxon>Tylenchina</taxon>
        <taxon>Panagrolaimomorpha</taxon>
        <taxon>Strongyloidoidea</taxon>
        <taxon>Steinernematidae</taxon>
        <taxon>Steinernema</taxon>
    </lineage>
</organism>
<dbReference type="AlphaFoldDB" id="A0A1I7Y5K8"/>
<dbReference type="InterPro" id="IPR016181">
    <property type="entry name" value="Acyl_CoA_acyltransferase"/>
</dbReference>
<evidence type="ECO:0000313" key="1">
    <source>
        <dbReference type="Proteomes" id="UP000095287"/>
    </source>
</evidence>
<dbReference type="GO" id="GO:0008080">
    <property type="term" value="F:N-acetyltransferase activity"/>
    <property type="evidence" value="ECO:0007669"/>
    <property type="project" value="TreeGrafter"/>
</dbReference>
<sequence>MTVCTNVIIRGATEEDAEGLVDFVVKNIIKTAPLERTLRFDEDDARDYWERIVRIALPENVSLVAIDKSTNEIVGCQITSVWDRNPSKNPTLKQASTPKANLKCMYSPYTFPKSQFSLIVVPARSSLLGTVPQECQQSLSLRTVIDPRGLPKEQNRPKTNQRRCPRTPLGGVVGVATSLANQRNLARFPMISLAELSYKEFFTARGLPFGEALVDGATKAVLTCNDTVFRGLSHPKTVALNPYPKAKL</sequence>
<dbReference type="Gene3D" id="3.40.630.30">
    <property type="match status" value="1"/>
</dbReference>
<reference evidence="2" key="1">
    <citation type="submission" date="2016-11" db="UniProtKB">
        <authorList>
            <consortium name="WormBaseParasite"/>
        </authorList>
    </citation>
    <scope>IDENTIFICATION</scope>
</reference>